<comment type="caution">
    <text evidence="5">The sequence shown here is derived from an EMBL/GenBank/DDBJ whole genome shotgun (WGS) entry which is preliminary data.</text>
</comment>
<keyword evidence="3" id="KW-0812">Transmembrane</keyword>
<evidence type="ECO:0000313" key="6">
    <source>
        <dbReference type="Proteomes" id="UP001295423"/>
    </source>
</evidence>
<comment type="cofactor">
    <cofactor evidence="1">
        <name>a divalent metal cation</name>
        <dbReference type="ChEBI" id="CHEBI:60240"/>
    </cofactor>
</comment>
<keyword evidence="2" id="KW-0479">Metal-binding</keyword>
<dbReference type="GO" id="GO:0046872">
    <property type="term" value="F:metal ion binding"/>
    <property type="evidence" value="ECO:0007669"/>
    <property type="project" value="UniProtKB-KW"/>
</dbReference>
<accession>A0AAD2CWE5</accession>
<keyword evidence="3" id="KW-1133">Transmembrane helix</keyword>
<feature type="domain" description="DDE Tnp4" evidence="4">
    <location>
        <begin position="149"/>
        <end position="299"/>
    </location>
</feature>
<protein>
    <recommendedName>
        <fullName evidence="4">DDE Tnp4 domain-containing protein</fullName>
    </recommendedName>
</protein>
<evidence type="ECO:0000256" key="3">
    <source>
        <dbReference type="SAM" id="Phobius"/>
    </source>
</evidence>
<evidence type="ECO:0000256" key="1">
    <source>
        <dbReference type="ARBA" id="ARBA00001968"/>
    </source>
</evidence>
<proteinExistence type="predicted"/>
<dbReference type="AlphaFoldDB" id="A0AAD2CWE5"/>
<evidence type="ECO:0000313" key="5">
    <source>
        <dbReference type="EMBL" id="CAJ1945440.1"/>
    </source>
</evidence>
<dbReference type="EMBL" id="CAKOGP040001424">
    <property type="protein sequence ID" value="CAJ1945440.1"/>
    <property type="molecule type" value="Genomic_DNA"/>
</dbReference>
<reference evidence="5" key="1">
    <citation type="submission" date="2023-08" db="EMBL/GenBank/DDBJ databases">
        <authorList>
            <person name="Audoor S."/>
            <person name="Bilcke G."/>
        </authorList>
    </citation>
    <scope>NUCLEOTIDE SEQUENCE</scope>
</reference>
<dbReference type="Pfam" id="PF13359">
    <property type="entry name" value="DDE_Tnp_4"/>
    <property type="match status" value="1"/>
</dbReference>
<dbReference type="Proteomes" id="UP001295423">
    <property type="component" value="Unassembled WGS sequence"/>
</dbReference>
<organism evidence="5 6">
    <name type="scientific">Cylindrotheca closterium</name>
    <dbReference type="NCBI Taxonomy" id="2856"/>
    <lineage>
        <taxon>Eukaryota</taxon>
        <taxon>Sar</taxon>
        <taxon>Stramenopiles</taxon>
        <taxon>Ochrophyta</taxon>
        <taxon>Bacillariophyta</taxon>
        <taxon>Bacillariophyceae</taxon>
        <taxon>Bacillariophycidae</taxon>
        <taxon>Bacillariales</taxon>
        <taxon>Bacillariaceae</taxon>
        <taxon>Cylindrotheca</taxon>
    </lineage>
</organism>
<name>A0AAD2CWE5_9STRA</name>
<sequence>MRFMNVSLFFTSDEVLVRGFRTIKALPNITIDDNNKRNNERFMSFFGVSTTVISFAWAYILKSPDSGIDLKDKSEKGFQKILTACHYLWARPKNNEILATTCGYNCKRHVEGENLWKYVKALAKIKDQVIVWPETKYNNPRGQKILGTIDGVDFKTREKSTDQFNQCPKQFTYKHHHCGVKYELIVDAYTAKIVSINGPFRGGMSDKEIYQNKVKDRIPDGKFLVADRGYTNNKVPGWNDKFAFPSHTDSKWLANTKSRLRCRHEAVNGKLVQFAVLHKEFTHPHDKHVFAFEAVCVLVQLSMNFGHPIWGA</sequence>
<keyword evidence="6" id="KW-1185">Reference proteome</keyword>
<dbReference type="InterPro" id="IPR027806">
    <property type="entry name" value="HARBI1_dom"/>
</dbReference>
<feature type="transmembrane region" description="Helical" evidence="3">
    <location>
        <begin position="42"/>
        <end position="61"/>
    </location>
</feature>
<gene>
    <name evidence="5" type="ORF">CYCCA115_LOCUS9583</name>
</gene>
<evidence type="ECO:0000256" key="2">
    <source>
        <dbReference type="ARBA" id="ARBA00022723"/>
    </source>
</evidence>
<keyword evidence="3" id="KW-0472">Membrane</keyword>
<evidence type="ECO:0000259" key="4">
    <source>
        <dbReference type="Pfam" id="PF13359"/>
    </source>
</evidence>